<dbReference type="KEGG" id="zpl:ZBT109_1364"/>
<feature type="chain" id="PRO_5017055204" evidence="2">
    <location>
        <begin position="27"/>
        <end position="281"/>
    </location>
</feature>
<accession>A0A348HES2</accession>
<gene>
    <name evidence="3" type="ORF">ZBT109_1364</name>
</gene>
<feature type="compositionally biased region" description="Low complexity" evidence="1">
    <location>
        <begin position="179"/>
        <end position="195"/>
    </location>
</feature>
<keyword evidence="4" id="KW-1185">Reference proteome</keyword>
<feature type="region of interest" description="Disordered" evidence="1">
    <location>
        <begin position="170"/>
        <end position="281"/>
    </location>
</feature>
<name>A0A348HES2_9GAMM</name>
<feature type="compositionally biased region" description="Low complexity" evidence="1">
    <location>
        <begin position="215"/>
        <end position="224"/>
    </location>
</feature>
<protein>
    <submittedName>
        <fullName evidence="3">Predicted integral membrane protein</fullName>
    </submittedName>
</protein>
<dbReference type="EMBL" id="AP018933">
    <property type="protein sequence ID" value="BBG30124.1"/>
    <property type="molecule type" value="Genomic_DNA"/>
</dbReference>
<dbReference type="InterPro" id="IPR009576">
    <property type="entry name" value="Biofilm_formation_YgiB"/>
</dbReference>
<feature type="compositionally biased region" description="Low complexity" evidence="1">
    <location>
        <begin position="266"/>
        <end position="281"/>
    </location>
</feature>
<sequence length="281" mass="29876">MRRRSQVGLVLAGTLPLMLAGCGGSAPDTYTLSKTMSFPSVAECAQAGFSANVCASAFISARNDYERTTPEYDSKQACEDDFVPDYCVAKTVAPTLEEQTLWRPRMNGFTLNVEGELSEAQVNQAKQEAAASGHANDNQLLEGILLGYLLKSGMQGSLLYGPAQPTYLVRDPAVQPQPNTSTGNSYSGSSYSASRYGGGMRSSTLGEQVERGQHYSQSRQSQRYGNDYYHRPSTLGQSLRSSSSSSGLSRHAASSSTSRGGFGSQSSARGGWSGHSSSHGS</sequence>
<feature type="compositionally biased region" description="Low complexity" evidence="1">
    <location>
        <begin position="233"/>
        <end position="259"/>
    </location>
</feature>
<evidence type="ECO:0000256" key="1">
    <source>
        <dbReference type="SAM" id="MobiDB-lite"/>
    </source>
</evidence>
<proteinExistence type="predicted"/>
<organism evidence="3 4">
    <name type="scientific">Zymobacter palmae</name>
    <dbReference type="NCBI Taxonomy" id="33074"/>
    <lineage>
        <taxon>Bacteria</taxon>
        <taxon>Pseudomonadati</taxon>
        <taxon>Pseudomonadota</taxon>
        <taxon>Gammaproteobacteria</taxon>
        <taxon>Oceanospirillales</taxon>
        <taxon>Halomonadaceae</taxon>
        <taxon>Zymobacter group</taxon>
        <taxon>Zymobacter</taxon>
    </lineage>
</organism>
<evidence type="ECO:0000313" key="3">
    <source>
        <dbReference type="EMBL" id="BBG30124.1"/>
    </source>
</evidence>
<dbReference type="Proteomes" id="UP000267342">
    <property type="component" value="Chromosome"/>
</dbReference>
<dbReference type="AlphaFoldDB" id="A0A348HES2"/>
<dbReference type="RefSeq" id="WP_169734019.1">
    <property type="nucleotide sequence ID" value="NZ_AP018933.1"/>
</dbReference>
<keyword evidence="2" id="KW-0732">Signal</keyword>
<dbReference type="STRING" id="1123510.GCA_000620025_00356"/>
<evidence type="ECO:0000256" key="2">
    <source>
        <dbReference type="SAM" id="SignalP"/>
    </source>
</evidence>
<feature type="signal peptide" evidence="2">
    <location>
        <begin position="1"/>
        <end position="26"/>
    </location>
</feature>
<evidence type="ECO:0000313" key="4">
    <source>
        <dbReference type="Proteomes" id="UP000267342"/>
    </source>
</evidence>
<dbReference type="PROSITE" id="PS51257">
    <property type="entry name" value="PROKAR_LIPOPROTEIN"/>
    <property type="match status" value="1"/>
</dbReference>
<dbReference type="Pfam" id="PF06693">
    <property type="entry name" value="DUF1190"/>
    <property type="match status" value="1"/>
</dbReference>
<reference evidence="3 4" key="1">
    <citation type="submission" date="2018-09" db="EMBL/GenBank/DDBJ databases">
        <title>Zymobacter palmae IAM14233 (=T109) whole genome analysis.</title>
        <authorList>
            <person name="Yanase H."/>
        </authorList>
    </citation>
    <scope>NUCLEOTIDE SEQUENCE [LARGE SCALE GENOMIC DNA]</scope>
    <source>
        <strain evidence="3 4">IAM14233</strain>
    </source>
</reference>